<evidence type="ECO:0000256" key="2">
    <source>
        <dbReference type="ARBA" id="ARBA00023022"/>
    </source>
</evidence>
<proteinExistence type="predicted"/>
<evidence type="ECO:0000256" key="1">
    <source>
        <dbReference type="ARBA" id="ARBA00022529"/>
    </source>
</evidence>
<keyword evidence="1" id="KW-0929">Antimicrobial</keyword>
<name>A0A5B7T1G7_9LACO</name>
<dbReference type="InterPro" id="IPR010133">
    <property type="entry name" value="Bacteriocin_signal_seq"/>
</dbReference>
<dbReference type="EMBL" id="CP040736">
    <property type="protein sequence ID" value="QCX25658.1"/>
    <property type="molecule type" value="Genomic_DNA"/>
</dbReference>
<evidence type="ECO:0000313" key="4">
    <source>
        <dbReference type="EMBL" id="QCX25658.1"/>
    </source>
</evidence>
<dbReference type="AlphaFoldDB" id="A0A5B7T1G7"/>
<dbReference type="NCBIfam" id="TIGR01847">
    <property type="entry name" value="bacteriocin_sig"/>
    <property type="match status" value="1"/>
</dbReference>
<reference evidence="4 5" key="1">
    <citation type="submission" date="2019-05" db="EMBL/GenBank/DDBJ databases">
        <title>Genome Sequence of Lactobacillus futsaii Y97, a Potential Probiotic Strain Isolated from the Futsai of Taiwan.</title>
        <authorList>
            <person name="Du X."/>
        </authorList>
    </citation>
    <scope>NUCLEOTIDE SEQUENCE [LARGE SCALE GENOMIC DNA]</scope>
    <source>
        <strain evidence="4 5">Y97</strain>
    </source>
</reference>
<keyword evidence="3" id="KW-0078">Bacteriocin</keyword>
<dbReference type="RefSeq" id="WP_149029870.1">
    <property type="nucleotide sequence ID" value="NZ_CP040736.1"/>
</dbReference>
<evidence type="ECO:0000313" key="5">
    <source>
        <dbReference type="Proteomes" id="UP000310673"/>
    </source>
</evidence>
<protein>
    <submittedName>
        <fullName evidence="4">Bacteriocin</fullName>
    </submittedName>
</protein>
<sequence>MKKSEKFNIIEKKELKNINGGGFLSAAYEYLFSNSMDIVKKMGKRQPYYDHLYKDFK</sequence>
<keyword evidence="2" id="KW-0044">Antibiotic</keyword>
<organism evidence="4 5">
    <name type="scientific">Companilactobacillus futsaii</name>
    <dbReference type="NCBI Taxonomy" id="938155"/>
    <lineage>
        <taxon>Bacteria</taxon>
        <taxon>Bacillati</taxon>
        <taxon>Bacillota</taxon>
        <taxon>Bacilli</taxon>
        <taxon>Lactobacillales</taxon>
        <taxon>Lactobacillaceae</taxon>
        <taxon>Companilactobacillus</taxon>
    </lineage>
</organism>
<dbReference type="GO" id="GO:0042742">
    <property type="term" value="P:defense response to bacterium"/>
    <property type="evidence" value="ECO:0007669"/>
    <property type="project" value="UniProtKB-KW"/>
</dbReference>
<accession>A0A5B7T1G7</accession>
<dbReference type="Proteomes" id="UP000310673">
    <property type="component" value="Chromosome"/>
</dbReference>
<evidence type="ECO:0000256" key="3">
    <source>
        <dbReference type="ARBA" id="ARBA00023048"/>
    </source>
</evidence>
<gene>
    <name evidence="4" type="ORF">FG051_11380</name>
</gene>
<dbReference type="KEGG" id="lft:FG051_11380"/>
<dbReference type="GO" id="GO:0031640">
    <property type="term" value="P:killing of cells of another organism"/>
    <property type="evidence" value="ECO:0007669"/>
    <property type="project" value="UniProtKB-KW"/>
</dbReference>